<accession>G5JND4</accession>
<dbReference type="PANTHER" id="PTHR10438">
    <property type="entry name" value="THIOREDOXIN"/>
    <property type="match status" value="1"/>
</dbReference>
<dbReference type="Proteomes" id="UP000004322">
    <property type="component" value="Unassembled WGS sequence"/>
</dbReference>
<comment type="caution">
    <text evidence="2">The sequence shown here is derived from an EMBL/GenBank/DDBJ whole genome shotgun (WGS) entry which is preliminary data.</text>
</comment>
<keyword evidence="3" id="KW-1185">Reference proteome</keyword>
<sequence length="105" mass="12210">MLKPETYEELAAYLEQDGRFVFLFTADWCPDCQFLYPFLDELEADNPHVTFIQVDRDAFMPLAQKWDIFGIPSLIVVENGQEIGRLVNKLRKTKQEINSFLAGLH</sequence>
<dbReference type="EMBL" id="AEUV02000002">
    <property type="protein sequence ID" value="EHI74492.1"/>
    <property type="molecule type" value="Genomic_DNA"/>
</dbReference>
<dbReference type="STRING" id="873449.STRCR_0171"/>
<dbReference type="OrthoDB" id="7629852at2"/>
<dbReference type="InterPro" id="IPR050620">
    <property type="entry name" value="Thioredoxin_H-type-like"/>
</dbReference>
<gene>
    <name evidence="2" type="ORF">STRCR_0171</name>
</gene>
<name>G5JND4_STRCG</name>
<feature type="domain" description="Thioredoxin" evidence="1">
    <location>
        <begin position="1"/>
        <end position="105"/>
    </location>
</feature>
<dbReference type="PROSITE" id="PS51352">
    <property type="entry name" value="THIOREDOXIN_2"/>
    <property type="match status" value="1"/>
</dbReference>
<dbReference type="InterPro" id="IPR036249">
    <property type="entry name" value="Thioredoxin-like_sf"/>
</dbReference>
<protein>
    <submittedName>
        <fullName evidence="2">Thioredoxin family protein</fullName>
    </submittedName>
</protein>
<dbReference type="Pfam" id="PF00085">
    <property type="entry name" value="Thioredoxin"/>
    <property type="match status" value="1"/>
</dbReference>
<organism evidence="2 3">
    <name type="scientific">Streptococcus criceti HS-6</name>
    <dbReference type="NCBI Taxonomy" id="873449"/>
    <lineage>
        <taxon>Bacteria</taxon>
        <taxon>Bacillati</taxon>
        <taxon>Bacillota</taxon>
        <taxon>Bacilli</taxon>
        <taxon>Lactobacillales</taxon>
        <taxon>Streptococcaceae</taxon>
        <taxon>Streptococcus</taxon>
    </lineage>
</organism>
<evidence type="ECO:0000313" key="3">
    <source>
        <dbReference type="Proteomes" id="UP000004322"/>
    </source>
</evidence>
<dbReference type="RefSeq" id="WP_004227759.1">
    <property type="nucleotide sequence ID" value="NZ_AEUV02000002.1"/>
</dbReference>
<reference evidence="2" key="1">
    <citation type="submission" date="2011-07" db="EMBL/GenBank/DDBJ databases">
        <authorList>
            <person name="Stanhope M.J."/>
            <person name="Durkin A.S."/>
            <person name="Hostetler J."/>
            <person name="Kim M."/>
            <person name="Radune D."/>
            <person name="Singh I."/>
            <person name="Town C.D."/>
        </authorList>
    </citation>
    <scope>NUCLEOTIDE SEQUENCE [LARGE SCALE GENOMIC DNA]</scope>
    <source>
        <strain evidence="2">HS-6</strain>
    </source>
</reference>
<evidence type="ECO:0000313" key="2">
    <source>
        <dbReference type="EMBL" id="EHI74492.1"/>
    </source>
</evidence>
<dbReference type="Gene3D" id="3.40.30.10">
    <property type="entry name" value="Glutaredoxin"/>
    <property type="match status" value="1"/>
</dbReference>
<proteinExistence type="predicted"/>
<dbReference type="CDD" id="cd02947">
    <property type="entry name" value="TRX_family"/>
    <property type="match status" value="1"/>
</dbReference>
<dbReference type="AlphaFoldDB" id="G5JND4"/>
<dbReference type="eggNOG" id="COG0526">
    <property type="taxonomic scope" value="Bacteria"/>
</dbReference>
<dbReference type="PANTHER" id="PTHR10438:SF468">
    <property type="entry name" value="THIOREDOXIN-1-RELATED"/>
    <property type="match status" value="1"/>
</dbReference>
<evidence type="ECO:0000259" key="1">
    <source>
        <dbReference type="PROSITE" id="PS51352"/>
    </source>
</evidence>
<dbReference type="SUPFAM" id="SSF52833">
    <property type="entry name" value="Thioredoxin-like"/>
    <property type="match status" value="1"/>
</dbReference>
<dbReference type="InterPro" id="IPR013766">
    <property type="entry name" value="Thioredoxin_domain"/>
</dbReference>